<keyword evidence="2" id="KW-0479">Metal-binding</keyword>
<dbReference type="InterPro" id="IPR010722">
    <property type="entry name" value="BATS_dom"/>
</dbReference>
<evidence type="ECO:0000313" key="5">
    <source>
        <dbReference type="Proteomes" id="UP000006556"/>
    </source>
</evidence>
<sequence>MSDKALAAARFLETSLCGGREQLKEKQFDALLAAINGMMIGGYLTTPGNEVREKKSECGGE</sequence>
<evidence type="ECO:0000256" key="2">
    <source>
        <dbReference type="ARBA" id="ARBA00022485"/>
    </source>
</evidence>
<dbReference type="Pfam" id="PF06968">
    <property type="entry name" value="BATS"/>
    <property type="match status" value="1"/>
</dbReference>
<dbReference type="GO" id="GO:0051539">
    <property type="term" value="F:4 iron, 4 sulfur cluster binding"/>
    <property type="evidence" value="ECO:0007669"/>
    <property type="project" value="UniProtKB-KW"/>
</dbReference>
<protein>
    <recommendedName>
        <fullName evidence="3">Biotin and thiamin synthesis-associated domain-containing protein</fullName>
    </recommendedName>
</protein>
<keyword evidence="2" id="KW-0408">Iron</keyword>
<dbReference type="Gene3D" id="3.20.20.70">
    <property type="entry name" value="Aldolase class I"/>
    <property type="match status" value="1"/>
</dbReference>
<evidence type="ECO:0000259" key="3">
    <source>
        <dbReference type="Pfam" id="PF06968"/>
    </source>
</evidence>
<dbReference type="eggNOG" id="COG0502">
    <property type="taxonomic scope" value="Bacteria"/>
</dbReference>
<dbReference type="InterPro" id="IPR013785">
    <property type="entry name" value="Aldolase_TIM"/>
</dbReference>
<feature type="domain" description="Biotin and thiamin synthesis-associated" evidence="3">
    <location>
        <begin position="15"/>
        <end position="54"/>
    </location>
</feature>
<proteinExistence type="predicted"/>
<evidence type="ECO:0000256" key="1">
    <source>
        <dbReference type="ARBA" id="ARBA00001966"/>
    </source>
</evidence>
<accession>A5D5N9</accession>
<dbReference type="EMBL" id="AP009389">
    <property type="protein sequence ID" value="BAF58429.1"/>
    <property type="molecule type" value="Genomic_DNA"/>
</dbReference>
<dbReference type="Proteomes" id="UP000006556">
    <property type="component" value="Chromosome"/>
</dbReference>
<evidence type="ECO:0000313" key="4">
    <source>
        <dbReference type="EMBL" id="BAF58429.1"/>
    </source>
</evidence>
<reference evidence="5" key="1">
    <citation type="journal article" date="2008" name="Genome Res.">
        <title>The genome of Pelotomaculum thermopropionicum reveals niche-associated evolution in anaerobic microbiota.</title>
        <authorList>
            <person name="Kosaka T."/>
            <person name="Kato S."/>
            <person name="Shimoyama T."/>
            <person name="Ishii S."/>
            <person name="Abe T."/>
            <person name="Watanabe K."/>
        </authorList>
    </citation>
    <scope>NUCLEOTIDE SEQUENCE [LARGE SCALE GENOMIC DNA]</scope>
    <source>
        <strain evidence="5">DSM 13744 / JCM 10971 / SI</strain>
    </source>
</reference>
<comment type="cofactor">
    <cofactor evidence="1">
        <name>[4Fe-4S] cluster</name>
        <dbReference type="ChEBI" id="CHEBI:49883"/>
    </cofactor>
</comment>
<dbReference type="AlphaFoldDB" id="A5D5N9"/>
<dbReference type="HOGENOM" id="CLU_2918607_0_0_9"/>
<gene>
    <name evidence="4" type="ordered locus">PTH_0248</name>
</gene>
<name>A5D5N9_PELTS</name>
<keyword evidence="2" id="KW-0411">Iron-sulfur</keyword>
<organism evidence="4 5">
    <name type="scientific">Pelotomaculum thermopropionicum (strain DSM 13744 / JCM 10971 / SI)</name>
    <dbReference type="NCBI Taxonomy" id="370438"/>
    <lineage>
        <taxon>Bacteria</taxon>
        <taxon>Bacillati</taxon>
        <taxon>Bacillota</taxon>
        <taxon>Clostridia</taxon>
        <taxon>Eubacteriales</taxon>
        <taxon>Desulfotomaculaceae</taxon>
        <taxon>Pelotomaculum</taxon>
    </lineage>
</organism>
<dbReference type="KEGG" id="pth:PTH_0248"/>
<keyword evidence="5" id="KW-1185">Reference proteome</keyword>
<keyword evidence="2" id="KW-0004">4Fe-4S</keyword>